<dbReference type="InParanoid" id="A0A2K1Y2W6"/>
<evidence type="ECO:0000313" key="1">
    <source>
        <dbReference type="EMBL" id="PNT07373.1"/>
    </source>
</evidence>
<protein>
    <submittedName>
        <fullName evidence="1">Uncharacterized protein</fullName>
    </submittedName>
</protein>
<reference evidence="1 2" key="1">
    <citation type="journal article" date="2006" name="Science">
        <title>The genome of black cottonwood, Populus trichocarpa (Torr. &amp; Gray).</title>
        <authorList>
            <person name="Tuskan G.A."/>
            <person name="Difazio S."/>
            <person name="Jansson S."/>
            <person name="Bohlmann J."/>
            <person name="Grigoriev I."/>
            <person name="Hellsten U."/>
            <person name="Putnam N."/>
            <person name="Ralph S."/>
            <person name="Rombauts S."/>
            <person name="Salamov A."/>
            <person name="Schein J."/>
            <person name="Sterck L."/>
            <person name="Aerts A."/>
            <person name="Bhalerao R.R."/>
            <person name="Bhalerao R.P."/>
            <person name="Blaudez D."/>
            <person name="Boerjan W."/>
            <person name="Brun A."/>
            <person name="Brunner A."/>
            <person name="Busov V."/>
            <person name="Campbell M."/>
            <person name="Carlson J."/>
            <person name="Chalot M."/>
            <person name="Chapman J."/>
            <person name="Chen G.L."/>
            <person name="Cooper D."/>
            <person name="Coutinho P.M."/>
            <person name="Couturier J."/>
            <person name="Covert S."/>
            <person name="Cronk Q."/>
            <person name="Cunningham R."/>
            <person name="Davis J."/>
            <person name="Degroeve S."/>
            <person name="Dejardin A."/>
            <person name="Depamphilis C."/>
            <person name="Detter J."/>
            <person name="Dirks B."/>
            <person name="Dubchak I."/>
            <person name="Duplessis S."/>
            <person name="Ehlting J."/>
            <person name="Ellis B."/>
            <person name="Gendler K."/>
            <person name="Goodstein D."/>
            <person name="Gribskov M."/>
            <person name="Grimwood J."/>
            <person name="Groover A."/>
            <person name="Gunter L."/>
            <person name="Hamberger B."/>
            <person name="Heinze B."/>
            <person name="Helariutta Y."/>
            <person name="Henrissat B."/>
            <person name="Holligan D."/>
            <person name="Holt R."/>
            <person name="Huang W."/>
            <person name="Islam-Faridi N."/>
            <person name="Jones S."/>
            <person name="Jones-Rhoades M."/>
            <person name="Jorgensen R."/>
            <person name="Joshi C."/>
            <person name="Kangasjarvi J."/>
            <person name="Karlsson J."/>
            <person name="Kelleher C."/>
            <person name="Kirkpatrick R."/>
            <person name="Kirst M."/>
            <person name="Kohler A."/>
            <person name="Kalluri U."/>
            <person name="Larimer F."/>
            <person name="Leebens-Mack J."/>
            <person name="Leple J.C."/>
            <person name="Locascio P."/>
            <person name="Lou Y."/>
            <person name="Lucas S."/>
            <person name="Martin F."/>
            <person name="Montanini B."/>
            <person name="Napoli C."/>
            <person name="Nelson D.R."/>
            <person name="Nelson C."/>
            <person name="Nieminen K."/>
            <person name="Nilsson O."/>
            <person name="Pereda V."/>
            <person name="Peter G."/>
            <person name="Philippe R."/>
            <person name="Pilate G."/>
            <person name="Poliakov A."/>
            <person name="Razumovskaya J."/>
            <person name="Richardson P."/>
            <person name="Rinaldi C."/>
            <person name="Ritland K."/>
            <person name="Rouze P."/>
            <person name="Ryaboy D."/>
            <person name="Schmutz J."/>
            <person name="Schrader J."/>
            <person name="Segerman B."/>
            <person name="Shin H."/>
            <person name="Siddiqui A."/>
            <person name="Sterky F."/>
            <person name="Terry A."/>
            <person name="Tsai C.J."/>
            <person name="Uberbacher E."/>
            <person name="Unneberg P."/>
            <person name="Vahala J."/>
            <person name="Wall K."/>
            <person name="Wessler S."/>
            <person name="Yang G."/>
            <person name="Yin T."/>
            <person name="Douglas C."/>
            <person name="Marra M."/>
            <person name="Sandberg G."/>
            <person name="Van de Peer Y."/>
            <person name="Rokhsar D."/>
        </authorList>
    </citation>
    <scope>NUCLEOTIDE SEQUENCE [LARGE SCALE GENOMIC DNA]</scope>
    <source>
        <strain evidence="2">cv. Nisqually</strain>
    </source>
</reference>
<sequence>MFLGFSPSPSRESLIVEKDFVFRQTSFFLVSFFGSRKWMPIADILLGFHLSFAYCSRNPWFLKRDCNVPPLA</sequence>
<dbReference type="EMBL" id="CM009302">
    <property type="protein sequence ID" value="PNT07373.1"/>
    <property type="molecule type" value="Genomic_DNA"/>
</dbReference>
<evidence type="ECO:0000313" key="2">
    <source>
        <dbReference type="Proteomes" id="UP000006729"/>
    </source>
</evidence>
<keyword evidence="2" id="KW-1185">Reference proteome</keyword>
<gene>
    <name evidence="1" type="ORF">POPTR_013G081900</name>
</gene>
<dbReference type="AlphaFoldDB" id="A0A2K1Y2W6"/>
<accession>A0A2K1Y2W6</accession>
<organism evidence="1 2">
    <name type="scientific">Populus trichocarpa</name>
    <name type="common">Western balsam poplar</name>
    <name type="synonym">Populus balsamifera subsp. trichocarpa</name>
    <dbReference type="NCBI Taxonomy" id="3694"/>
    <lineage>
        <taxon>Eukaryota</taxon>
        <taxon>Viridiplantae</taxon>
        <taxon>Streptophyta</taxon>
        <taxon>Embryophyta</taxon>
        <taxon>Tracheophyta</taxon>
        <taxon>Spermatophyta</taxon>
        <taxon>Magnoliopsida</taxon>
        <taxon>eudicotyledons</taxon>
        <taxon>Gunneridae</taxon>
        <taxon>Pentapetalae</taxon>
        <taxon>rosids</taxon>
        <taxon>fabids</taxon>
        <taxon>Malpighiales</taxon>
        <taxon>Salicaceae</taxon>
        <taxon>Saliceae</taxon>
        <taxon>Populus</taxon>
    </lineage>
</organism>
<dbReference type="Proteomes" id="UP000006729">
    <property type="component" value="Chromosome 13"/>
</dbReference>
<name>A0A2K1Y2W6_POPTR</name>
<proteinExistence type="predicted"/>